<feature type="non-terminal residue" evidence="1">
    <location>
        <position position="52"/>
    </location>
</feature>
<name>K1U889_9ZZZZ</name>
<evidence type="ECO:0000313" key="1">
    <source>
        <dbReference type="EMBL" id="EKC67726.1"/>
    </source>
</evidence>
<comment type="caution">
    <text evidence="1">The sequence shown here is derived from an EMBL/GenBank/DDBJ whole genome shotgun (WGS) entry which is preliminary data.</text>
</comment>
<proteinExistence type="predicted"/>
<dbReference type="AlphaFoldDB" id="K1U889"/>
<accession>K1U889</accession>
<gene>
    <name evidence="1" type="ORF">OBE_05301</name>
</gene>
<reference evidence="1" key="1">
    <citation type="journal article" date="2013" name="Environ. Microbiol.">
        <title>Microbiota from the distal guts of lean and obese adolescents exhibit partial functional redundancy besides clear differences in community structure.</title>
        <authorList>
            <person name="Ferrer M."/>
            <person name="Ruiz A."/>
            <person name="Lanza F."/>
            <person name="Haange S.B."/>
            <person name="Oberbach A."/>
            <person name="Till H."/>
            <person name="Bargiela R."/>
            <person name="Campoy C."/>
            <person name="Segura M.T."/>
            <person name="Richter M."/>
            <person name="von Bergen M."/>
            <person name="Seifert J."/>
            <person name="Suarez A."/>
        </authorList>
    </citation>
    <scope>NUCLEOTIDE SEQUENCE</scope>
</reference>
<sequence>MNDYTAETGNSRNLRRGAHQLLELYRGHWGQLFWAAFWFTVKHSPAWVTPIV</sequence>
<organism evidence="1">
    <name type="scientific">human gut metagenome</name>
    <dbReference type="NCBI Taxonomy" id="408170"/>
    <lineage>
        <taxon>unclassified sequences</taxon>
        <taxon>metagenomes</taxon>
        <taxon>organismal metagenomes</taxon>
    </lineage>
</organism>
<dbReference type="EMBL" id="AJWZ01003619">
    <property type="protein sequence ID" value="EKC67726.1"/>
    <property type="molecule type" value="Genomic_DNA"/>
</dbReference>
<protein>
    <submittedName>
        <fullName evidence="1">Uncharacterized protein</fullName>
    </submittedName>
</protein>